<dbReference type="Gene3D" id="3.30.70.100">
    <property type="match status" value="1"/>
</dbReference>
<protein>
    <recommendedName>
        <fullName evidence="2">HMA domain-containing protein</fullName>
    </recommendedName>
</protein>
<dbReference type="InterPro" id="IPR039447">
    <property type="entry name" value="UreH-like_TM_dom"/>
</dbReference>
<feature type="transmembrane region" description="Helical" evidence="1">
    <location>
        <begin position="129"/>
        <end position="153"/>
    </location>
</feature>
<feature type="transmembrane region" description="Helical" evidence="1">
    <location>
        <begin position="204"/>
        <end position="230"/>
    </location>
</feature>
<evidence type="ECO:0000313" key="3">
    <source>
        <dbReference type="EMBL" id="OGY88988.1"/>
    </source>
</evidence>
<dbReference type="PANTHER" id="PTHR42208:SF1">
    <property type="entry name" value="HEAVY METAL TRANSPORTER"/>
    <property type="match status" value="1"/>
</dbReference>
<evidence type="ECO:0000259" key="2">
    <source>
        <dbReference type="PROSITE" id="PS50846"/>
    </source>
</evidence>
<reference evidence="3 4" key="1">
    <citation type="journal article" date="2016" name="Nat. Commun.">
        <title>Thousands of microbial genomes shed light on interconnected biogeochemical processes in an aquifer system.</title>
        <authorList>
            <person name="Anantharaman K."/>
            <person name="Brown C.T."/>
            <person name="Hug L.A."/>
            <person name="Sharon I."/>
            <person name="Castelle C.J."/>
            <person name="Probst A.J."/>
            <person name="Thomas B.C."/>
            <person name="Singh A."/>
            <person name="Wilkins M.J."/>
            <person name="Karaoz U."/>
            <person name="Brodie E.L."/>
            <person name="Williams K.H."/>
            <person name="Hubbard S.S."/>
            <person name="Banfield J.F."/>
        </authorList>
    </citation>
    <scope>NUCLEOTIDE SEQUENCE [LARGE SCALE GENOMIC DNA]</scope>
</reference>
<dbReference type="AlphaFoldDB" id="A0A1G2BIF8"/>
<keyword evidence="1" id="KW-1133">Transmembrane helix</keyword>
<feature type="transmembrane region" description="Helical" evidence="1">
    <location>
        <begin position="324"/>
        <end position="348"/>
    </location>
</feature>
<dbReference type="Pfam" id="PF00403">
    <property type="entry name" value="HMA"/>
    <property type="match status" value="1"/>
</dbReference>
<feature type="domain" description="HMA" evidence="2">
    <location>
        <begin position="8"/>
        <end position="73"/>
    </location>
</feature>
<dbReference type="InterPro" id="IPR036163">
    <property type="entry name" value="HMA_dom_sf"/>
</dbReference>
<dbReference type="GO" id="GO:0046872">
    <property type="term" value="F:metal ion binding"/>
    <property type="evidence" value="ECO:0007669"/>
    <property type="project" value="InterPro"/>
</dbReference>
<dbReference type="PROSITE" id="PS50846">
    <property type="entry name" value="HMA_2"/>
    <property type="match status" value="1"/>
</dbReference>
<dbReference type="InterPro" id="IPR006121">
    <property type="entry name" value="HMA_dom"/>
</dbReference>
<sequence>MQHTSSIERIDFMISGMHCASCEVLIERKFKKIPGVERVSVNNATGRAKVYCSRTPSLEELNNAVNADGYSVQYRNHPPVKQECAEPRGEHYAEIGGIAIIVVGLYLIIQQLHIAPPNFGVSDTMSYGFVFLLGLIAAVSTCLAVTGGLLIATATRYNERHAELTGVQKFKPHLYFNIGRVVSYTVFGAVVGALGSVISLSTRATGILTIVASIVMVVLGLQLLDVFPFLRRMQLKLPKRFAHRIHDASNSEHRAAPFFLGASTFFLPCGFTQTLQLYVLTLGSPMRGALTMLFFALGTLPALMSLSVLTSFSKGLFLRYFVKVAGVLVVLMGVLNVSGGFALAGVPLDPRTLFAQNTAPATEVPMRNGKQIAEMRVEGYEYYPSRFTVKAGVPVDWLIDGRKAQGCAQVLIVPKLGITRRLSRDAVTTISFTPKQDGTLEFSCSMGMTTPGARFTVVSGSA</sequence>
<feature type="transmembrane region" description="Helical" evidence="1">
    <location>
        <begin position="292"/>
        <end position="312"/>
    </location>
</feature>
<feature type="transmembrane region" description="Helical" evidence="1">
    <location>
        <begin position="91"/>
        <end position="109"/>
    </location>
</feature>
<comment type="caution">
    <text evidence="3">The sequence shown here is derived from an EMBL/GenBank/DDBJ whole genome shotgun (WGS) entry which is preliminary data.</text>
</comment>
<dbReference type="PANTHER" id="PTHR42208">
    <property type="entry name" value="HEAVY METAL TRANSPORTER-RELATED"/>
    <property type="match status" value="1"/>
</dbReference>
<dbReference type="EMBL" id="MHKK01000046">
    <property type="protein sequence ID" value="OGY88988.1"/>
    <property type="molecule type" value="Genomic_DNA"/>
</dbReference>
<name>A0A1G2BIF8_9BACT</name>
<organism evidence="3 4">
    <name type="scientific">Candidatus Komeilibacteria bacterium RIFCSPHIGHO2_01_FULL_52_14</name>
    <dbReference type="NCBI Taxonomy" id="1798549"/>
    <lineage>
        <taxon>Bacteria</taxon>
        <taxon>Candidatus Komeiliibacteriota</taxon>
    </lineage>
</organism>
<dbReference type="InterPro" id="IPR008972">
    <property type="entry name" value="Cupredoxin"/>
</dbReference>
<dbReference type="Pfam" id="PF13473">
    <property type="entry name" value="Cupredoxin_1"/>
    <property type="match status" value="1"/>
</dbReference>
<keyword evidence="1" id="KW-0472">Membrane</keyword>
<proteinExistence type="predicted"/>
<dbReference type="CDD" id="cd00371">
    <property type="entry name" value="HMA"/>
    <property type="match status" value="1"/>
</dbReference>
<keyword evidence="1" id="KW-0812">Transmembrane</keyword>
<dbReference type="SUPFAM" id="SSF49503">
    <property type="entry name" value="Cupredoxins"/>
    <property type="match status" value="1"/>
</dbReference>
<dbReference type="InterPro" id="IPR028096">
    <property type="entry name" value="EfeO_Cupredoxin"/>
</dbReference>
<dbReference type="SUPFAM" id="SSF55008">
    <property type="entry name" value="HMA, heavy metal-associated domain"/>
    <property type="match status" value="1"/>
</dbReference>
<feature type="transmembrane region" description="Helical" evidence="1">
    <location>
        <begin position="174"/>
        <end position="198"/>
    </location>
</feature>
<dbReference type="Gene3D" id="2.60.40.420">
    <property type="entry name" value="Cupredoxins - blue copper proteins"/>
    <property type="match status" value="1"/>
</dbReference>
<feature type="transmembrane region" description="Helical" evidence="1">
    <location>
        <begin position="258"/>
        <end position="280"/>
    </location>
</feature>
<dbReference type="Proteomes" id="UP000177817">
    <property type="component" value="Unassembled WGS sequence"/>
</dbReference>
<evidence type="ECO:0000256" key="1">
    <source>
        <dbReference type="SAM" id="Phobius"/>
    </source>
</evidence>
<evidence type="ECO:0000313" key="4">
    <source>
        <dbReference type="Proteomes" id="UP000177817"/>
    </source>
</evidence>
<gene>
    <name evidence="3" type="ORF">A2677_02085</name>
</gene>
<dbReference type="Pfam" id="PF13386">
    <property type="entry name" value="DsbD_2"/>
    <property type="match status" value="1"/>
</dbReference>
<accession>A0A1G2BIF8</accession>